<accession>A0A9W7CTP2</accession>
<evidence type="ECO:0000313" key="2">
    <source>
        <dbReference type="EMBL" id="GMF38239.1"/>
    </source>
</evidence>
<feature type="compositionally biased region" description="Basic and acidic residues" evidence="1">
    <location>
        <begin position="119"/>
        <end position="128"/>
    </location>
</feature>
<evidence type="ECO:0000256" key="1">
    <source>
        <dbReference type="SAM" id="MobiDB-lite"/>
    </source>
</evidence>
<dbReference type="Proteomes" id="UP001165121">
    <property type="component" value="Unassembled WGS sequence"/>
</dbReference>
<organism evidence="2 3">
    <name type="scientific">Phytophthora fragariaefolia</name>
    <dbReference type="NCBI Taxonomy" id="1490495"/>
    <lineage>
        <taxon>Eukaryota</taxon>
        <taxon>Sar</taxon>
        <taxon>Stramenopiles</taxon>
        <taxon>Oomycota</taxon>
        <taxon>Peronosporomycetes</taxon>
        <taxon>Peronosporales</taxon>
        <taxon>Peronosporaceae</taxon>
        <taxon>Phytophthora</taxon>
    </lineage>
</organism>
<sequence length="434" mass="50446">MSTPLKALIQERLRAKMVYRRPDFDLDEGDSDRLLRQRVDVAAYDISSRGDDEGEVLADANSRGPTARRSSAATYPTRLHTHIDPSAYVVDDRYYPTSASYGSSKDGHGGHNHHHYSRYPREEYRDTDAYDPPSRLEQQQQQPRDHRRRHHGHHRVREQEQPVRYEAPSRGGYLTRQPSQSRAPAVSPWHRTEHSSVPTKGRSMVRSPIRAVLSPRQSPPRRGHRKQDFDCSHNFNDGFARHHREPKSLLMGSTRFCSSGHKINHQDYFHNQRYTWKNRHEYSNQFAYEALEPSPTQHPDHSDYTMFEKPVRHSLAYRSHPNQIERGSAKGYQVAISPSPHKPQPKEIICIDDTDFGHESERRSPPQLDMEIIDPPTKTIGRTRAWDDIMSPESRLAARAFVEKRQRRTEKSTPRTMATQRWLEVIDARANQHA</sequence>
<feature type="region of interest" description="Disordered" evidence="1">
    <location>
        <begin position="52"/>
        <end position="78"/>
    </location>
</feature>
<gene>
    <name evidence="2" type="ORF">Pfra01_001095400</name>
</gene>
<dbReference type="OrthoDB" id="123404at2759"/>
<evidence type="ECO:0000313" key="3">
    <source>
        <dbReference type="Proteomes" id="UP001165121"/>
    </source>
</evidence>
<feature type="compositionally biased region" description="Basic residues" evidence="1">
    <location>
        <begin position="145"/>
        <end position="156"/>
    </location>
</feature>
<comment type="caution">
    <text evidence="2">The sequence shown here is derived from an EMBL/GenBank/DDBJ whole genome shotgun (WGS) entry which is preliminary data.</text>
</comment>
<reference evidence="2" key="1">
    <citation type="submission" date="2023-04" db="EMBL/GenBank/DDBJ databases">
        <title>Phytophthora fragariaefolia NBRC 109709.</title>
        <authorList>
            <person name="Ichikawa N."/>
            <person name="Sato H."/>
            <person name="Tonouchi N."/>
        </authorList>
    </citation>
    <scope>NUCLEOTIDE SEQUENCE</scope>
    <source>
        <strain evidence="2">NBRC 109709</strain>
    </source>
</reference>
<dbReference type="EMBL" id="BSXT01001078">
    <property type="protein sequence ID" value="GMF38239.1"/>
    <property type="molecule type" value="Genomic_DNA"/>
</dbReference>
<protein>
    <submittedName>
        <fullName evidence="2">Unnamed protein product</fullName>
    </submittedName>
</protein>
<name>A0A9W7CTP2_9STRA</name>
<proteinExistence type="predicted"/>
<feature type="region of interest" description="Disordered" evidence="1">
    <location>
        <begin position="100"/>
        <end position="204"/>
    </location>
</feature>
<dbReference type="AlphaFoldDB" id="A0A9W7CTP2"/>
<keyword evidence="3" id="KW-1185">Reference proteome</keyword>